<protein>
    <submittedName>
        <fullName evidence="1">Uncharacterized protein</fullName>
    </submittedName>
</protein>
<keyword evidence="2" id="KW-1185">Reference proteome</keyword>
<organism evidence="1 2">
    <name type="scientific">Camellia lanceoleosa</name>
    <dbReference type="NCBI Taxonomy" id="1840588"/>
    <lineage>
        <taxon>Eukaryota</taxon>
        <taxon>Viridiplantae</taxon>
        <taxon>Streptophyta</taxon>
        <taxon>Embryophyta</taxon>
        <taxon>Tracheophyta</taxon>
        <taxon>Spermatophyta</taxon>
        <taxon>Magnoliopsida</taxon>
        <taxon>eudicotyledons</taxon>
        <taxon>Gunneridae</taxon>
        <taxon>Pentapetalae</taxon>
        <taxon>asterids</taxon>
        <taxon>Ericales</taxon>
        <taxon>Theaceae</taxon>
        <taxon>Camellia</taxon>
    </lineage>
</organism>
<evidence type="ECO:0000313" key="2">
    <source>
        <dbReference type="Proteomes" id="UP001060215"/>
    </source>
</evidence>
<sequence>MKIEEVVDEVESDGRSCYSEDSDCGRQIVRVDAKRVLVGVGARIDVADADVTMFADVDVHHFSLRSDVLNTLMFTIFLSDSMFSM</sequence>
<comment type="caution">
    <text evidence="1">The sequence shown here is derived from an EMBL/GenBank/DDBJ whole genome shotgun (WGS) entry which is preliminary data.</text>
</comment>
<reference evidence="1 2" key="1">
    <citation type="journal article" date="2022" name="Plant J.">
        <title>Chromosome-level genome of Camellia lanceoleosa provides a valuable resource for understanding genome evolution and self-incompatibility.</title>
        <authorList>
            <person name="Gong W."/>
            <person name="Xiao S."/>
            <person name="Wang L."/>
            <person name="Liao Z."/>
            <person name="Chang Y."/>
            <person name="Mo W."/>
            <person name="Hu G."/>
            <person name="Li W."/>
            <person name="Zhao G."/>
            <person name="Zhu H."/>
            <person name="Hu X."/>
            <person name="Ji K."/>
            <person name="Xiang X."/>
            <person name="Song Q."/>
            <person name="Yuan D."/>
            <person name="Jin S."/>
            <person name="Zhang L."/>
        </authorList>
    </citation>
    <scope>NUCLEOTIDE SEQUENCE [LARGE SCALE GENOMIC DNA]</scope>
    <source>
        <strain evidence="1">SQ_2022a</strain>
    </source>
</reference>
<dbReference type="Proteomes" id="UP001060215">
    <property type="component" value="Chromosome 8"/>
</dbReference>
<accession>A0ACC0GDV2</accession>
<dbReference type="EMBL" id="CM045765">
    <property type="protein sequence ID" value="KAI7999225.1"/>
    <property type="molecule type" value="Genomic_DNA"/>
</dbReference>
<evidence type="ECO:0000313" key="1">
    <source>
        <dbReference type="EMBL" id="KAI7999225.1"/>
    </source>
</evidence>
<name>A0ACC0GDV2_9ERIC</name>
<proteinExistence type="predicted"/>
<gene>
    <name evidence="1" type="ORF">LOK49_LG09G01666</name>
</gene>